<sequence>MESMDSNPVEKRSKNECIDLISDLPDPILGHILSYLPIKNAVATSIISTRWRNVFPFGVGPIDLELDDTVLLHPEENESNSSSFVDFVDKLLNKTLSDVPCVRIMNINCEKKYDDAKIISWVCAAVRLKVGDLLLRSFVLDSKVLFHSLDGCMTLRKLELGKNFDLFIPGDFTLPNLERLMLDHLVFHEYDSVQDLLDGCPELEYLMIYGCDCEELDTLSIDCPYLEDLFIEACSDESACELSIDAPSLKGLFYRGYVAGDYRVCNLNSLEVAYMDVGPNPEQLEDADDYDKDEGEDYWYFDGCVAKLVNACSSTTHLYLSNISIAALQRTSLPLPTFPNLIQLGLGCMGISGWRLMARLLQSAPNLETLEIVESFDEYEGGFAVFESSQPSLPVCLELRVNKIEFHKFNAADDEIKLVEYFLENGNVLERINFHSFPYDAMSILKRFVMFPRRSKTCQILLMEELITEDGWAGFEEHQTMMKEFYDNEAKILELKAEIASLKQEKIAMEQKLHASTSTEECGGRRRLIIWMDAILLYESYSLSSCKSLLASHHIDVRPTLEKTFGHRDLGPWYISNGLAQLVTACSSTTRLYLATCSIQALHHSSVQLPVFHNLTWLAPTGSMEIVGTFTKEST</sequence>
<dbReference type="SMART" id="SM00579">
    <property type="entry name" value="FBD"/>
    <property type="match status" value="1"/>
</dbReference>
<dbReference type="PROSITE" id="PS50181">
    <property type="entry name" value="FBOX"/>
    <property type="match status" value="1"/>
</dbReference>
<dbReference type="InterPro" id="IPR055294">
    <property type="entry name" value="FBL60-like"/>
</dbReference>
<proteinExistence type="predicted"/>
<dbReference type="SUPFAM" id="SSF81383">
    <property type="entry name" value="F-box domain"/>
    <property type="match status" value="1"/>
</dbReference>
<organism evidence="2 3">
    <name type="scientific">Penstemon davidsonii</name>
    <dbReference type="NCBI Taxonomy" id="160366"/>
    <lineage>
        <taxon>Eukaryota</taxon>
        <taxon>Viridiplantae</taxon>
        <taxon>Streptophyta</taxon>
        <taxon>Embryophyta</taxon>
        <taxon>Tracheophyta</taxon>
        <taxon>Spermatophyta</taxon>
        <taxon>Magnoliopsida</taxon>
        <taxon>eudicotyledons</taxon>
        <taxon>Gunneridae</taxon>
        <taxon>Pentapetalae</taxon>
        <taxon>asterids</taxon>
        <taxon>lamiids</taxon>
        <taxon>Lamiales</taxon>
        <taxon>Plantaginaceae</taxon>
        <taxon>Cheloneae</taxon>
        <taxon>Penstemon</taxon>
    </lineage>
</organism>
<reference evidence="2 3" key="1">
    <citation type="journal article" date="2023" name="bioRxiv">
        <title>Genome report: Whole genome sequence and annotation of Penstemon davidsonii.</title>
        <authorList>
            <person name="Ostevik K.L."/>
            <person name="Alabady M."/>
            <person name="Zhang M."/>
            <person name="Rausher M.D."/>
        </authorList>
    </citation>
    <scope>NUCLEOTIDE SEQUENCE [LARGE SCALE GENOMIC DNA]</scope>
    <source>
        <strain evidence="2">DNT005</strain>
        <tissue evidence="2">Whole leaf</tissue>
    </source>
</reference>
<dbReference type="InterPro" id="IPR001810">
    <property type="entry name" value="F-box_dom"/>
</dbReference>
<dbReference type="Proteomes" id="UP001291926">
    <property type="component" value="Unassembled WGS sequence"/>
</dbReference>
<dbReference type="CDD" id="cd22160">
    <property type="entry name" value="F-box_AtFBL13-like"/>
    <property type="match status" value="1"/>
</dbReference>
<keyword evidence="3" id="KW-1185">Reference proteome</keyword>
<gene>
    <name evidence="2" type="ORF">RD792_008868</name>
</gene>
<dbReference type="InterPro" id="IPR006566">
    <property type="entry name" value="FBD"/>
</dbReference>
<dbReference type="InterPro" id="IPR032675">
    <property type="entry name" value="LRR_dom_sf"/>
</dbReference>
<feature type="domain" description="F-box" evidence="1">
    <location>
        <begin position="18"/>
        <end position="54"/>
    </location>
</feature>
<dbReference type="Gene3D" id="1.20.1280.50">
    <property type="match status" value="1"/>
</dbReference>
<dbReference type="Pfam" id="PF24758">
    <property type="entry name" value="LRR_At5g56370"/>
    <property type="match status" value="2"/>
</dbReference>
<evidence type="ECO:0000259" key="1">
    <source>
        <dbReference type="PROSITE" id="PS50181"/>
    </source>
</evidence>
<dbReference type="PANTHER" id="PTHR31293:SF12">
    <property type="entry name" value="RNI-LIKE SUPERFAMILY PROTEIN"/>
    <property type="match status" value="1"/>
</dbReference>
<dbReference type="PANTHER" id="PTHR31293">
    <property type="entry name" value="RNI-LIKE SUPERFAMILY PROTEIN"/>
    <property type="match status" value="1"/>
</dbReference>
<dbReference type="EMBL" id="JAYDYQ010002533">
    <property type="protein sequence ID" value="KAK4486199.1"/>
    <property type="molecule type" value="Genomic_DNA"/>
</dbReference>
<protein>
    <recommendedName>
        <fullName evidence="1">F-box domain-containing protein</fullName>
    </recommendedName>
</protein>
<dbReference type="SUPFAM" id="SSF52047">
    <property type="entry name" value="RNI-like"/>
    <property type="match status" value="1"/>
</dbReference>
<comment type="caution">
    <text evidence="2">The sequence shown here is derived from an EMBL/GenBank/DDBJ whole genome shotgun (WGS) entry which is preliminary data.</text>
</comment>
<dbReference type="InterPro" id="IPR053781">
    <property type="entry name" value="F-box_AtFBL13-like"/>
</dbReference>
<dbReference type="Pfam" id="PF08387">
    <property type="entry name" value="FBD"/>
    <property type="match status" value="1"/>
</dbReference>
<name>A0ABR0DAA9_9LAMI</name>
<evidence type="ECO:0000313" key="2">
    <source>
        <dbReference type="EMBL" id="KAK4486199.1"/>
    </source>
</evidence>
<dbReference type="Pfam" id="PF00646">
    <property type="entry name" value="F-box"/>
    <property type="match status" value="1"/>
</dbReference>
<dbReference type="InterPro" id="IPR055411">
    <property type="entry name" value="LRR_FXL15/At3g58940/PEG3-like"/>
</dbReference>
<dbReference type="Gene3D" id="3.80.10.10">
    <property type="entry name" value="Ribonuclease Inhibitor"/>
    <property type="match status" value="1"/>
</dbReference>
<accession>A0ABR0DAA9</accession>
<evidence type="ECO:0000313" key="3">
    <source>
        <dbReference type="Proteomes" id="UP001291926"/>
    </source>
</evidence>
<dbReference type="InterPro" id="IPR036047">
    <property type="entry name" value="F-box-like_dom_sf"/>
</dbReference>